<sequence>MLGRLPPLRGIEAITIKYRHPIPILDDLIDELHGAHRPKQIAHRLPHKKNHNNSPSQGKFNPRTQPAKHVRKRTNKTSVTSRREKVPLKGLENVKLLATLDILNPRPQEGLNEIFSSKFNEGILMISRLGILKRKPKVF</sequence>
<dbReference type="EMBL" id="CM044702">
    <property type="protein sequence ID" value="KAI5676651.1"/>
    <property type="molecule type" value="Genomic_DNA"/>
</dbReference>
<reference evidence="2" key="1">
    <citation type="journal article" date="2023" name="Nat. Plants">
        <title>Single-cell RNA sequencing provides a high-resolution roadmap for understanding the multicellular compartmentation of specialized metabolism.</title>
        <authorList>
            <person name="Sun S."/>
            <person name="Shen X."/>
            <person name="Li Y."/>
            <person name="Li Y."/>
            <person name="Wang S."/>
            <person name="Li R."/>
            <person name="Zhang H."/>
            <person name="Shen G."/>
            <person name="Guo B."/>
            <person name="Wei J."/>
            <person name="Xu J."/>
            <person name="St-Pierre B."/>
            <person name="Chen S."/>
            <person name="Sun C."/>
        </authorList>
    </citation>
    <scope>NUCLEOTIDE SEQUENCE [LARGE SCALE GENOMIC DNA]</scope>
</reference>
<accession>A0ACC0BVE9</accession>
<gene>
    <name evidence="1" type="ORF">M9H77_07601</name>
</gene>
<proteinExistence type="predicted"/>
<dbReference type="Proteomes" id="UP001060085">
    <property type="component" value="Linkage Group LG02"/>
</dbReference>
<evidence type="ECO:0000313" key="1">
    <source>
        <dbReference type="EMBL" id="KAI5676651.1"/>
    </source>
</evidence>
<organism evidence="1 2">
    <name type="scientific">Catharanthus roseus</name>
    <name type="common">Madagascar periwinkle</name>
    <name type="synonym">Vinca rosea</name>
    <dbReference type="NCBI Taxonomy" id="4058"/>
    <lineage>
        <taxon>Eukaryota</taxon>
        <taxon>Viridiplantae</taxon>
        <taxon>Streptophyta</taxon>
        <taxon>Embryophyta</taxon>
        <taxon>Tracheophyta</taxon>
        <taxon>Spermatophyta</taxon>
        <taxon>Magnoliopsida</taxon>
        <taxon>eudicotyledons</taxon>
        <taxon>Gunneridae</taxon>
        <taxon>Pentapetalae</taxon>
        <taxon>asterids</taxon>
        <taxon>lamiids</taxon>
        <taxon>Gentianales</taxon>
        <taxon>Apocynaceae</taxon>
        <taxon>Rauvolfioideae</taxon>
        <taxon>Vinceae</taxon>
        <taxon>Catharanthinae</taxon>
        <taxon>Catharanthus</taxon>
    </lineage>
</organism>
<name>A0ACC0BVE9_CATRO</name>
<evidence type="ECO:0000313" key="2">
    <source>
        <dbReference type="Proteomes" id="UP001060085"/>
    </source>
</evidence>
<comment type="caution">
    <text evidence="1">The sequence shown here is derived from an EMBL/GenBank/DDBJ whole genome shotgun (WGS) entry which is preliminary data.</text>
</comment>
<keyword evidence="2" id="KW-1185">Reference proteome</keyword>
<protein>
    <submittedName>
        <fullName evidence="1">Uncharacterized protein</fullName>
    </submittedName>
</protein>